<evidence type="ECO:0000259" key="19">
    <source>
        <dbReference type="PROSITE" id="PS51483"/>
    </source>
</evidence>
<dbReference type="InterPro" id="IPR004532">
    <property type="entry name" value="Phe-tRNA-ligase_IIc_bsu_bact"/>
</dbReference>
<dbReference type="GO" id="GO:0000287">
    <property type="term" value="F:magnesium ion binding"/>
    <property type="evidence" value="ECO:0007669"/>
    <property type="project" value="UniProtKB-UniRule"/>
</dbReference>
<comment type="similarity">
    <text evidence="2 15">Belongs to the phenylalanyl-tRNA synthetase beta subunit family. Type 1 subfamily.</text>
</comment>
<comment type="cofactor">
    <cofactor evidence="15">
        <name>Mg(2+)</name>
        <dbReference type="ChEBI" id="CHEBI:18420"/>
    </cofactor>
    <text evidence="15">Binds 2 magnesium ions per tetramer.</text>
</comment>
<keyword evidence="6 15" id="KW-0436">Ligase</keyword>
<dbReference type="CDD" id="cd00769">
    <property type="entry name" value="PheRS_beta_core"/>
    <property type="match status" value="1"/>
</dbReference>
<evidence type="ECO:0000256" key="15">
    <source>
        <dbReference type="HAMAP-Rule" id="MF_00283"/>
    </source>
</evidence>
<dbReference type="SUPFAM" id="SSF56037">
    <property type="entry name" value="PheT/TilS domain"/>
    <property type="match status" value="1"/>
</dbReference>
<dbReference type="Gene3D" id="3.50.40.10">
    <property type="entry name" value="Phenylalanyl-trna Synthetase, Chain B, domain 3"/>
    <property type="match status" value="1"/>
</dbReference>
<keyword evidence="10 15" id="KW-0460">Magnesium</keyword>
<protein>
    <recommendedName>
        <fullName evidence="15">Phenylalanine--tRNA ligase beta subunit</fullName>
        <ecNumber evidence="15">6.1.1.20</ecNumber>
    </recommendedName>
    <alternativeName>
        <fullName evidence="15">Phenylalanyl-tRNA synthetase beta subunit</fullName>
        <shortName evidence="15">PheRS</shortName>
    </alternativeName>
</protein>
<feature type="binding site" evidence="15">
    <location>
        <position position="473"/>
    </location>
    <ligand>
        <name>Mg(2+)</name>
        <dbReference type="ChEBI" id="CHEBI:18420"/>
        <note>shared with alpha subunit</note>
    </ligand>
</feature>
<dbReference type="Pfam" id="PF03147">
    <property type="entry name" value="FDX-ACB"/>
    <property type="match status" value="1"/>
</dbReference>
<dbReference type="InterPro" id="IPR041616">
    <property type="entry name" value="PheRS_beta_core"/>
</dbReference>
<dbReference type="InterPro" id="IPR045060">
    <property type="entry name" value="Phe-tRNA-ligase_IIc_bsu"/>
</dbReference>
<dbReference type="SUPFAM" id="SSF46955">
    <property type="entry name" value="Putative DNA-binding domain"/>
    <property type="match status" value="1"/>
</dbReference>
<dbReference type="CDD" id="cd02796">
    <property type="entry name" value="tRNA_bind_bactPheRS"/>
    <property type="match status" value="1"/>
</dbReference>
<dbReference type="GO" id="GO:0005524">
    <property type="term" value="F:ATP binding"/>
    <property type="evidence" value="ECO:0007669"/>
    <property type="project" value="UniProtKB-UniRule"/>
</dbReference>
<dbReference type="Gene3D" id="3.30.930.10">
    <property type="entry name" value="Bira Bifunctional Protein, Domain 2"/>
    <property type="match status" value="1"/>
</dbReference>
<evidence type="ECO:0000313" key="21">
    <source>
        <dbReference type="Proteomes" id="UP000189796"/>
    </source>
</evidence>
<feature type="domain" description="FDX-ACB" evidence="18">
    <location>
        <begin position="718"/>
        <end position="811"/>
    </location>
</feature>
<evidence type="ECO:0000256" key="12">
    <source>
        <dbReference type="ARBA" id="ARBA00022917"/>
    </source>
</evidence>
<dbReference type="HAMAP" id="MF_00283">
    <property type="entry name" value="Phe_tRNA_synth_beta1"/>
    <property type="match status" value="1"/>
</dbReference>
<evidence type="ECO:0000256" key="14">
    <source>
        <dbReference type="ARBA" id="ARBA00049255"/>
    </source>
</evidence>
<sequence>MRTARGEATIMKFTLSWLKEHLDTDEPLEKLADKLTMIGLEVENIEDKAKQLSPFTIARVISAEQHPNADRLRVCMVDTGDGAAPVQVVCGAPNARAGLVSVFSAPGTFIPGKNITLGVGTIRGVESRGMLCSAAELQISEDHDGIMELPADAPIGAAYAQWAGLGDPVLEINLTPNRQDCAGVHGIARDLSAADMGKFKDPTIKPIKGEFPCPVTVTVEDATLCPGFALRLVRGVKNGPSPEWLQQRLTSIGLRPINALVDITNFMTYDRARPLHVFDAAKVSGNLTVRRARDGETLLALDGRTYTLDKDVCVIADDHGVESLAGIMGGEASGCSEDTTDVLIESALWNEINIAQTGRKLGINSDARYRFERGVDPAFMVPGLEMATRLVMDLCGGAPSENVVVGKAFADDRVIDFPLSEVRRLAGIDVPLPEIKRILSHLGFMIAGPGPVVKVAVPSWRSDVHGKADIVEEIVRIVGVDKVPMTPFDRGEEARKPILTSIQLRTRRAKRALAARGMVEAVTWSFISKPHAELFGGGQPELALANPIAADMSDMRPSLLPGLVAAVQANANRGFPDVALFEVGQIFRGDRPEDQLIAASGVRHGFASSKGMGRHWSGSATADALDAKADAFAVLAAAGAPMQALQVVSGGASWLHPGRSGTIQIGPQNVLGYFGELHPRALDVLRADGPMIGFEVILDRIPAAKQRPTRARPVLELSPFQPVSRDFAFIVDRSVRAGDIVRSAQGVDKKLITDVTVFDVYEGKGIDEGKKSIAIAVTIQPREKTLTDQEIEAVAARIVAEVTRKTGGVLRG</sequence>
<keyword evidence="4 15" id="KW-0963">Cytoplasm</keyword>
<dbReference type="Proteomes" id="UP000189796">
    <property type="component" value="Chromosome I"/>
</dbReference>
<dbReference type="PANTHER" id="PTHR10947">
    <property type="entry name" value="PHENYLALANYL-TRNA SYNTHETASE BETA CHAIN AND LEUCINE-RICH REPEAT-CONTAINING PROTEIN 47"/>
    <property type="match status" value="1"/>
</dbReference>
<dbReference type="Pfam" id="PF03483">
    <property type="entry name" value="B3_4"/>
    <property type="match status" value="1"/>
</dbReference>
<keyword evidence="9 15" id="KW-0067">ATP-binding</keyword>
<dbReference type="SUPFAM" id="SSF54991">
    <property type="entry name" value="Anticodon-binding domain of PheRS"/>
    <property type="match status" value="1"/>
</dbReference>
<dbReference type="PROSITE" id="PS51483">
    <property type="entry name" value="B5"/>
    <property type="match status" value="1"/>
</dbReference>
<evidence type="ECO:0000256" key="6">
    <source>
        <dbReference type="ARBA" id="ARBA00022598"/>
    </source>
</evidence>
<comment type="subcellular location">
    <subcellularLocation>
        <location evidence="1 15">Cytoplasm</location>
    </subcellularLocation>
</comment>
<evidence type="ECO:0000256" key="16">
    <source>
        <dbReference type="PROSITE-ProRule" id="PRU00209"/>
    </source>
</evidence>
<name>A0A1M5YMA0_9BRAD</name>
<dbReference type="NCBIfam" id="NF045760">
    <property type="entry name" value="YtpR"/>
    <property type="match status" value="1"/>
</dbReference>
<keyword evidence="11 16" id="KW-0694">RNA-binding</keyword>
<feature type="binding site" evidence="15">
    <location>
        <position position="469"/>
    </location>
    <ligand>
        <name>Mg(2+)</name>
        <dbReference type="ChEBI" id="CHEBI:18420"/>
        <note>shared with alpha subunit</note>
    </ligand>
</feature>
<dbReference type="SMART" id="SM00873">
    <property type="entry name" value="B3_4"/>
    <property type="match status" value="1"/>
</dbReference>
<evidence type="ECO:0000256" key="5">
    <source>
        <dbReference type="ARBA" id="ARBA00022555"/>
    </source>
</evidence>
<keyword evidence="8 15" id="KW-0547">Nucleotide-binding</keyword>
<evidence type="ECO:0000259" key="17">
    <source>
        <dbReference type="PROSITE" id="PS50886"/>
    </source>
</evidence>
<dbReference type="PANTHER" id="PTHR10947:SF0">
    <property type="entry name" value="PHENYLALANINE--TRNA LIGASE BETA SUBUNIT"/>
    <property type="match status" value="1"/>
</dbReference>
<dbReference type="PROSITE" id="PS50886">
    <property type="entry name" value="TRBD"/>
    <property type="match status" value="1"/>
</dbReference>
<dbReference type="SUPFAM" id="SSF50249">
    <property type="entry name" value="Nucleic acid-binding proteins"/>
    <property type="match status" value="1"/>
</dbReference>
<evidence type="ECO:0000256" key="13">
    <source>
        <dbReference type="ARBA" id="ARBA00023146"/>
    </source>
</evidence>
<dbReference type="InterPro" id="IPR036690">
    <property type="entry name" value="Fdx_antiC-bd_sf"/>
</dbReference>
<dbReference type="FunFam" id="3.30.70.380:FF:000001">
    <property type="entry name" value="Phenylalanine--tRNA ligase beta subunit"/>
    <property type="match status" value="1"/>
</dbReference>
<keyword evidence="5 16" id="KW-0820">tRNA-binding</keyword>
<dbReference type="Gene3D" id="3.30.56.10">
    <property type="match status" value="2"/>
</dbReference>
<dbReference type="AlphaFoldDB" id="A0A1M5YMA0"/>
<dbReference type="InterPro" id="IPR033714">
    <property type="entry name" value="tRNA_bind_bactPheRS"/>
</dbReference>
<dbReference type="InterPro" id="IPR002547">
    <property type="entry name" value="tRNA-bd_dom"/>
</dbReference>
<keyword evidence="13 15" id="KW-0030">Aminoacyl-tRNA synthetase</keyword>
<gene>
    <name evidence="15" type="primary">pheT</name>
    <name evidence="20" type="ORF">SAMN05443248_8522</name>
</gene>
<dbReference type="InterPro" id="IPR045864">
    <property type="entry name" value="aa-tRNA-synth_II/BPL/LPL"/>
</dbReference>
<evidence type="ECO:0000256" key="10">
    <source>
        <dbReference type="ARBA" id="ARBA00022842"/>
    </source>
</evidence>
<evidence type="ECO:0000256" key="7">
    <source>
        <dbReference type="ARBA" id="ARBA00022723"/>
    </source>
</evidence>
<evidence type="ECO:0000313" key="20">
    <source>
        <dbReference type="EMBL" id="SHI13215.1"/>
    </source>
</evidence>
<dbReference type="SUPFAM" id="SSF55681">
    <property type="entry name" value="Class II aaRS and biotin synthetases"/>
    <property type="match status" value="1"/>
</dbReference>
<reference evidence="20 21" key="1">
    <citation type="submission" date="2016-11" db="EMBL/GenBank/DDBJ databases">
        <authorList>
            <person name="Jaros S."/>
            <person name="Januszkiewicz K."/>
            <person name="Wedrychowicz H."/>
        </authorList>
    </citation>
    <scope>NUCLEOTIDE SEQUENCE [LARGE SCALE GENOMIC DNA]</scope>
    <source>
        <strain evidence="20 21">GAS138</strain>
    </source>
</reference>
<evidence type="ECO:0000256" key="11">
    <source>
        <dbReference type="ARBA" id="ARBA00022884"/>
    </source>
</evidence>
<evidence type="ECO:0000256" key="1">
    <source>
        <dbReference type="ARBA" id="ARBA00004496"/>
    </source>
</evidence>
<dbReference type="InterPro" id="IPR020825">
    <property type="entry name" value="Phe-tRNA_synthase-like_B3/B4"/>
</dbReference>
<dbReference type="GO" id="GO:0009328">
    <property type="term" value="C:phenylalanine-tRNA ligase complex"/>
    <property type="evidence" value="ECO:0007669"/>
    <property type="project" value="TreeGrafter"/>
</dbReference>
<evidence type="ECO:0000256" key="4">
    <source>
        <dbReference type="ARBA" id="ARBA00022490"/>
    </source>
</evidence>
<keyword evidence="7 15" id="KW-0479">Metal-binding</keyword>
<dbReference type="GO" id="GO:0000049">
    <property type="term" value="F:tRNA binding"/>
    <property type="evidence" value="ECO:0007669"/>
    <property type="project" value="UniProtKB-UniRule"/>
</dbReference>
<dbReference type="NCBIfam" id="TIGR00472">
    <property type="entry name" value="pheT_bact"/>
    <property type="match status" value="1"/>
</dbReference>
<accession>A0A1M5YMA0</accession>
<dbReference type="InterPro" id="IPR005121">
    <property type="entry name" value="Fdx_antiC-bd"/>
</dbReference>
<dbReference type="Pfam" id="PF01588">
    <property type="entry name" value="tRNA_bind"/>
    <property type="match status" value="1"/>
</dbReference>
<dbReference type="EMBL" id="LT670817">
    <property type="protein sequence ID" value="SHI13215.1"/>
    <property type="molecule type" value="Genomic_DNA"/>
</dbReference>
<feature type="domain" description="B5" evidence="19">
    <location>
        <begin position="410"/>
        <end position="485"/>
    </location>
</feature>
<dbReference type="Gene3D" id="2.40.50.140">
    <property type="entry name" value="Nucleic acid-binding proteins"/>
    <property type="match status" value="1"/>
</dbReference>
<dbReference type="FunFam" id="2.40.50.140:FF:000045">
    <property type="entry name" value="Phenylalanine--tRNA ligase beta subunit"/>
    <property type="match status" value="1"/>
</dbReference>
<dbReference type="SMART" id="SM00896">
    <property type="entry name" value="FDX-ACB"/>
    <property type="match status" value="1"/>
</dbReference>
<evidence type="ECO:0000256" key="2">
    <source>
        <dbReference type="ARBA" id="ARBA00008653"/>
    </source>
</evidence>
<dbReference type="EC" id="6.1.1.20" evidence="15"/>
<dbReference type="GO" id="GO:0004826">
    <property type="term" value="F:phenylalanine-tRNA ligase activity"/>
    <property type="evidence" value="ECO:0007669"/>
    <property type="project" value="UniProtKB-UniRule"/>
</dbReference>
<dbReference type="InterPro" id="IPR009061">
    <property type="entry name" value="DNA-bd_dom_put_sf"/>
</dbReference>
<evidence type="ECO:0000259" key="18">
    <source>
        <dbReference type="PROSITE" id="PS51447"/>
    </source>
</evidence>
<dbReference type="Pfam" id="PF03484">
    <property type="entry name" value="B5"/>
    <property type="match status" value="1"/>
</dbReference>
<evidence type="ECO:0000256" key="8">
    <source>
        <dbReference type="ARBA" id="ARBA00022741"/>
    </source>
</evidence>
<comment type="subunit">
    <text evidence="3 15">Tetramer of two alpha and two beta subunits.</text>
</comment>
<keyword evidence="12 15" id="KW-0648">Protein biosynthesis</keyword>
<dbReference type="InterPro" id="IPR005147">
    <property type="entry name" value="tRNA_synthase_B5-dom"/>
</dbReference>
<feature type="binding site" evidence="15">
    <location>
        <position position="472"/>
    </location>
    <ligand>
        <name>Mg(2+)</name>
        <dbReference type="ChEBI" id="CHEBI:18420"/>
        <note>shared with alpha subunit</note>
    </ligand>
</feature>
<dbReference type="PROSITE" id="PS51447">
    <property type="entry name" value="FDX_ACB"/>
    <property type="match status" value="1"/>
</dbReference>
<evidence type="ECO:0000256" key="9">
    <source>
        <dbReference type="ARBA" id="ARBA00022840"/>
    </source>
</evidence>
<evidence type="ECO:0000256" key="3">
    <source>
        <dbReference type="ARBA" id="ARBA00011209"/>
    </source>
</evidence>
<feature type="binding site" evidence="15">
    <location>
        <position position="463"/>
    </location>
    <ligand>
        <name>Mg(2+)</name>
        <dbReference type="ChEBI" id="CHEBI:18420"/>
        <note>shared with alpha subunit</note>
    </ligand>
</feature>
<proteinExistence type="inferred from homology"/>
<dbReference type="InterPro" id="IPR012340">
    <property type="entry name" value="NA-bd_OB-fold"/>
</dbReference>
<dbReference type="FunFam" id="3.50.40.10:FF:000001">
    <property type="entry name" value="Phenylalanine--tRNA ligase beta subunit"/>
    <property type="match status" value="1"/>
</dbReference>
<comment type="catalytic activity">
    <reaction evidence="14 15">
        <text>tRNA(Phe) + L-phenylalanine + ATP = L-phenylalanyl-tRNA(Phe) + AMP + diphosphate + H(+)</text>
        <dbReference type="Rhea" id="RHEA:19413"/>
        <dbReference type="Rhea" id="RHEA-COMP:9668"/>
        <dbReference type="Rhea" id="RHEA-COMP:9699"/>
        <dbReference type="ChEBI" id="CHEBI:15378"/>
        <dbReference type="ChEBI" id="CHEBI:30616"/>
        <dbReference type="ChEBI" id="CHEBI:33019"/>
        <dbReference type="ChEBI" id="CHEBI:58095"/>
        <dbReference type="ChEBI" id="CHEBI:78442"/>
        <dbReference type="ChEBI" id="CHEBI:78531"/>
        <dbReference type="ChEBI" id="CHEBI:456215"/>
        <dbReference type="EC" id="6.1.1.20"/>
    </reaction>
</comment>
<dbReference type="GO" id="GO:0006432">
    <property type="term" value="P:phenylalanyl-tRNA aminoacylation"/>
    <property type="evidence" value="ECO:0007669"/>
    <property type="project" value="UniProtKB-UniRule"/>
</dbReference>
<dbReference type="Pfam" id="PF17759">
    <property type="entry name" value="tRNA_synthFbeta"/>
    <property type="match status" value="1"/>
</dbReference>
<feature type="domain" description="TRNA-binding" evidence="17">
    <location>
        <begin position="49"/>
        <end position="160"/>
    </location>
</feature>
<dbReference type="InterPro" id="IPR005146">
    <property type="entry name" value="B3/B4_tRNA-bd"/>
</dbReference>
<organism evidence="20 21">
    <name type="scientific">Bradyrhizobium erythrophlei</name>
    <dbReference type="NCBI Taxonomy" id="1437360"/>
    <lineage>
        <taxon>Bacteria</taxon>
        <taxon>Pseudomonadati</taxon>
        <taxon>Pseudomonadota</taxon>
        <taxon>Alphaproteobacteria</taxon>
        <taxon>Hyphomicrobiales</taxon>
        <taxon>Nitrobacteraceae</taxon>
        <taxon>Bradyrhizobium</taxon>
    </lineage>
</organism>
<dbReference type="SMART" id="SM00874">
    <property type="entry name" value="B5"/>
    <property type="match status" value="1"/>
</dbReference>
<dbReference type="Gene3D" id="3.30.70.380">
    <property type="entry name" value="Ferrodoxin-fold anticodon-binding domain"/>
    <property type="match status" value="1"/>
</dbReference>